<sequence length="329" mass="37223">MSETKLPLDDAQHADSARALADVLERVSARTFRDELIDAGLLIPTGVDGLYGRSEVFESVVEGINQLVTRMGADQNAEVMRFPPAMNRADFEDSEYLKSFPNLAGTVHSFCGGDREHHRLLKCLEDGEDWMGDQKPTRVVLTPAACYPCYPVVAKRGPLPAEGRTVDVYSYCFRHEPSLDPARMQMFRMREYVRMGTPAQIVAFRQMWIERGKQLVETLALPHWIDLANDPFFGRGGKIVADSQRAQELKFELLIPIESEEKPTACLSFNYHMDHFGEIWKFRTEDGEIAHTGCVGFGMERTTLAMFRHHGLDVAQWPASVREALWGAR</sequence>
<evidence type="ECO:0000313" key="2">
    <source>
        <dbReference type="Proteomes" id="UP000270342"/>
    </source>
</evidence>
<dbReference type="CDD" id="cd00670">
    <property type="entry name" value="Gly_His_Pro_Ser_Thr_tRS_core"/>
    <property type="match status" value="1"/>
</dbReference>
<keyword evidence="2" id="KW-1185">Reference proteome</keyword>
<dbReference type="Proteomes" id="UP000270342">
    <property type="component" value="Unassembled WGS sequence"/>
</dbReference>
<dbReference type="NCBIfam" id="NF005479">
    <property type="entry name" value="PRK07080.1"/>
    <property type="match status" value="1"/>
</dbReference>
<dbReference type="Gene3D" id="3.30.930.10">
    <property type="entry name" value="Bira Bifunctional Protein, Domain 2"/>
    <property type="match status" value="1"/>
</dbReference>
<proteinExistence type="predicted"/>
<protein>
    <submittedName>
        <fullName evidence="1">Amino acid--[acyl-carrier-protein] ligase</fullName>
        <ecNumber evidence="1">6.2.1.n2</ecNumber>
    </submittedName>
</protein>
<dbReference type="EMBL" id="RBZU01000017">
    <property type="protein sequence ID" value="RKP45330.1"/>
    <property type="molecule type" value="Genomic_DNA"/>
</dbReference>
<dbReference type="GO" id="GO:0016874">
    <property type="term" value="F:ligase activity"/>
    <property type="evidence" value="ECO:0007669"/>
    <property type="project" value="UniProtKB-KW"/>
</dbReference>
<evidence type="ECO:0000313" key="1">
    <source>
        <dbReference type="EMBL" id="RKP45330.1"/>
    </source>
</evidence>
<organism evidence="1 2">
    <name type="scientific">Pararobbsia silviterrae</name>
    <dbReference type="NCBI Taxonomy" id="1792498"/>
    <lineage>
        <taxon>Bacteria</taxon>
        <taxon>Pseudomonadati</taxon>
        <taxon>Pseudomonadota</taxon>
        <taxon>Betaproteobacteria</taxon>
        <taxon>Burkholderiales</taxon>
        <taxon>Burkholderiaceae</taxon>
        <taxon>Pararobbsia</taxon>
    </lineage>
</organism>
<dbReference type="RefSeq" id="WP_121090922.1">
    <property type="nucleotide sequence ID" value="NZ_RBZU01000017.1"/>
</dbReference>
<dbReference type="OrthoDB" id="583154at2"/>
<dbReference type="EC" id="6.2.1.n2" evidence="1"/>
<name>A0A494X4M8_9BURK</name>
<reference evidence="1 2" key="1">
    <citation type="submission" date="2018-10" db="EMBL/GenBank/DDBJ databases">
        <title>Robbsia sp. DHC34, isolated from soil.</title>
        <authorList>
            <person name="Gao Z.-H."/>
            <person name="Qiu L.-H."/>
        </authorList>
    </citation>
    <scope>NUCLEOTIDE SEQUENCE [LARGE SCALE GENOMIC DNA]</scope>
    <source>
        <strain evidence="1 2">DHC34</strain>
    </source>
</reference>
<dbReference type="InterPro" id="IPR045864">
    <property type="entry name" value="aa-tRNA-synth_II/BPL/LPL"/>
</dbReference>
<accession>A0A494X4M8</accession>
<dbReference type="SUPFAM" id="SSF55681">
    <property type="entry name" value="Class II aaRS and biotin synthetases"/>
    <property type="match status" value="1"/>
</dbReference>
<gene>
    <name evidence="1" type="ORF">D7S86_26145</name>
</gene>
<keyword evidence="1" id="KW-0436">Ligase</keyword>
<dbReference type="AlphaFoldDB" id="A0A494X4M8"/>
<comment type="caution">
    <text evidence="1">The sequence shown here is derived from an EMBL/GenBank/DDBJ whole genome shotgun (WGS) entry which is preliminary data.</text>
</comment>